<dbReference type="KEGG" id="npv:OHM77_08770"/>
<evidence type="ECO:0000313" key="1">
    <source>
        <dbReference type="EMBL" id="WIM04792.1"/>
    </source>
</evidence>
<dbReference type="Proteomes" id="UP001234916">
    <property type="component" value="Chromosome"/>
</dbReference>
<dbReference type="AlphaFoldDB" id="A0AA49FJB6"/>
<accession>A0AA49FJB6</accession>
<sequence>MLNGVNLQLYIGPAVPIPAPREAIEALEQVQVQVNGGDAQSGFELTFGLSKRSPLHTLFLLTGGGAAPIMRVVIVAMMGGSAEVLMDGVMTHHEVRSGAGGGKSSLVVKGKDLSALMDYVELDGIPFPAMPPVVRVLAVLAKYAALGVIPVTIPSVVEDIPIPIERIPRQQGTDYAYMKQLAQEAGYVFYIDPGPLPGTSRAYWGPEIKVGAPQPALNTDMDAHTNVESLSFSFDKESKEMPVVFIQNQQTKVPIPIPIPDITPLNPPLGLVPPLPPKLRFLGDTAKQSPLSAVMTGLAYASQHADAVTGTGSLNVVRYGRILKSRQLVGVRGAGAAFDGLYYVKSVTHAIKRGEYKQNFTLVRNGLLSTVPGVPT</sequence>
<proteinExistence type="predicted"/>
<name>A0AA49FJB6_9PROT</name>
<protein>
    <recommendedName>
        <fullName evidence="2">Phage late control D family protein</fullName>
    </recommendedName>
</protein>
<reference evidence="1" key="1">
    <citation type="journal article" date="2023" name="Nat. Microbiol.">
        <title>Enrichment and characterization of a nitric oxide-reducing microbial community in a continuous bioreactor.</title>
        <authorList>
            <person name="Garrido-Amador P."/>
            <person name="Stortenbeker N."/>
            <person name="Wessels H.J.C.T."/>
            <person name="Speth D.R."/>
            <person name="Garcia-Heredia I."/>
            <person name="Kartal B."/>
        </authorList>
    </citation>
    <scope>NUCLEOTIDE SEQUENCE</scope>
    <source>
        <strain evidence="1">MAG1</strain>
    </source>
</reference>
<dbReference type="EMBL" id="CP107246">
    <property type="protein sequence ID" value="WIM04792.1"/>
    <property type="molecule type" value="Genomic_DNA"/>
</dbReference>
<organism evidence="1">
    <name type="scientific">Candidatus Nitricoxidivorans perseverans</name>
    <dbReference type="NCBI Taxonomy" id="2975601"/>
    <lineage>
        <taxon>Bacteria</taxon>
        <taxon>Pseudomonadati</taxon>
        <taxon>Pseudomonadota</taxon>
        <taxon>Betaproteobacteria</taxon>
        <taxon>Nitrosomonadales</taxon>
        <taxon>Sterolibacteriaceae</taxon>
        <taxon>Candidatus Nitricoxidivorans</taxon>
    </lineage>
</organism>
<gene>
    <name evidence="1" type="ORF">OHM77_08770</name>
</gene>
<evidence type="ECO:0008006" key="2">
    <source>
        <dbReference type="Google" id="ProtNLM"/>
    </source>
</evidence>